<keyword evidence="1" id="KW-0238">DNA-binding</keyword>
<dbReference type="Pfam" id="PF06224">
    <property type="entry name" value="AlkZ-like"/>
    <property type="match status" value="1"/>
</dbReference>
<evidence type="ECO:0000313" key="2">
    <source>
        <dbReference type="Proteomes" id="UP000199004"/>
    </source>
</evidence>
<dbReference type="Proteomes" id="UP000199004">
    <property type="component" value="Unassembled WGS sequence"/>
</dbReference>
<dbReference type="EMBL" id="FNIC01000014">
    <property type="protein sequence ID" value="SDO74025.1"/>
    <property type="molecule type" value="Genomic_DNA"/>
</dbReference>
<dbReference type="RefSeq" id="WP_091027086.1">
    <property type="nucleotide sequence ID" value="NZ_BKAE01000028.1"/>
</dbReference>
<reference evidence="1 2" key="1">
    <citation type="submission" date="2016-10" db="EMBL/GenBank/DDBJ databases">
        <authorList>
            <person name="de Groot N.N."/>
        </authorList>
    </citation>
    <scope>NUCLEOTIDE SEQUENCE [LARGE SCALE GENOMIC DNA]</scope>
    <source>
        <strain evidence="1 2">CGMCC 1.11147</strain>
    </source>
</reference>
<dbReference type="OrthoDB" id="9148135at2"/>
<dbReference type="PANTHER" id="PTHR38479:SF2">
    <property type="entry name" value="WINGED HELIX DNA-BINDING DOMAIN-CONTAINING PROTEIN"/>
    <property type="match status" value="1"/>
</dbReference>
<dbReference type="AlphaFoldDB" id="A0A1H0M0U9"/>
<organism evidence="1 2">
    <name type="scientific">Nocardioides szechwanensis</name>
    <dbReference type="NCBI Taxonomy" id="1005944"/>
    <lineage>
        <taxon>Bacteria</taxon>
        <taxon>Bacillati</taxon>
        <taxon>Actinomycetota</taxon>
        <taxon>Actinomycetes</taxon>
        <taxon>Propionibacteriales</taxon>
        <taxon>Nocardioidaceae</taxon>
        <taxon>Nocardioides</taxon>
    </lineage>
</organism>
<dbReference type="PANTHER" id="PTHR38479">
    <property type="entry name" value="LMO0824 PROTEIN"/>
    <property type="match status" value="1"/>
</dbReference>
<gene>
    <name evidence="1" type="ORF">SAMN05192576_0367</name>
</gene>
<sequence length="391" mass="42348">MRHIPDTERRARLARRHAVAPSHRLADPVAATRAMTVLHATEPASVYLSLLARVDGLTVASVDRALFDDRTLVKQLAMRRTLFVFPRDLLPAAWGSASARVAAALGTRLAKEAVEGGLADDGAAWLERARAATLAHLGGGVELSAADLRARVPALTGHLTYSPDKSYGGTVPIAPRVLTQLGVEGRIVRAHSTGHWRISRYTWALMESWLGDVPEPLTPHEGYAELVRRWLATFAPGTADDLQWWLGSTKGAVTRALSDVAAVEVGLDGGGTGWVLPDDLDEEAAVEPWAALLPVLDPTVMGWKERGFYLGEHGPALFDRNGNAGTTAWWDGRIVGCWVQDPDGVVEVRTVDPVPVEAQRALESEAARLTEWLDGQRVSTVYPSPAMKEPR</sequence>
<keyword evidence="2" id="KW-1185">Reference proteome</keyword>
<name>A0A1H0M0U9_9ACTN</name>
<dbReference type="InterPro" id="IPR009351">
    <property type="entry name" value="AlkZ-like"/>
</dbReference>
<proteinExistence type="predicted"/>
<dbReference type="STRING" id="1005944.SAMN05192576_0367"/>
<dbReference type="GO" id="GO:0003677">
    <property type="term" value="F:DNA binding"/>
    <property type="evidence" value="ECO:0007669"/>
    <property type="project" value="UniProtKB-KW"/>
</dbReference>
<evidence type="ECO:0000313" key="1">
    <source>
        <dbReference type="EMBL" id="SDO74025.1"/>
    </source>
</evidence>
<protein>
    <submittedName>
        <fullName evidence="1">Winged helix DNA-binding domain-containing protein</fullName>
    </submittedName>
</protein>
<accession>A0A1H0M0U9</accession>